<feature type="domain" description="Bacterial transcriptional activator" evidence="2">
    <location>
        <begin position="91"/>
        <end position="223"/>
    </location>
</feature>
<accession>A0ABV6UEY3</accession>
<proteinExistence type="predicted"/>
<dbReference type="SUPFAM" id="SSF48452">
    <property type="entry name" value="TPR-like"/>
    <property type="match status" value="1"/>
</dbReference>
<reference evidence="3 4" key="1">
    <citation type="submission" date="2024-09" db="EMBL/GenBank/DDBJ databases">
        <authorList>
            <person name="Lee S.D."/>
        </authorList>
    </citation>
    <scope>NUCLEOTIDE SEQUENCE [LARGE SCALE GENOMIC DNA]</scope>
    <source>
        <strain evidence="3 4">N1-5</strain>
    </source>
</reference>
<dbReference type="InterPro" id="IPR036388">
    <property type="entry name" value="WH-like_DNA-bd_sf"/>
</dbReference>
<dbReference type="Gene3D" id="1.10.10.10">
    <property type="entry name" value="Winged helix-like DNA-binding domain superfamily/Winged helix DNA-binding domain"/>
    <property type="match status" value="1"/>
</dbReference>
<dbReference type="Gene3D" id="1.25.40.10">
    <property type="entry name" value="Tetratricopeptide repeat domain"/>
    <property type="match status" value="1"/>
</dbReference>
<sequence length="231" mass="25727">MIELSLLGGWRLTSDGSPVALPEAGRRVVAYTALHGPCTRLQLVGALWPEAPEAQAHACLRSTLWRIRRCLDPLLLLRDDLVMLDLARIRLDLSELNALLLRPPDPPRPEPAYLTGGDLLPDWYDDWVLPKQEQLRQHCLHALDRLAAALLEHGDCAGALEMAMGAVAMEPLRESAHRAVIEVHLSEGNASEALRHYQSYRRLLWSELGLEPSPLLRRLLPVRTSSTSALS</sequence>
<evidence type="ECO:0000256" key="1">
    <source>
        <dbReference type="ARBA" id="ARBA00023012"/>
    </source>
</evidence>
<keyword evidence="4" id="KW-1185">Reference proteome</keyword>
<gene>
    <name evidence="3" type="ORF">ACEZDJ_01780</name>
</gene>
<dbReference type="Proteomes" id="UP001592528">
    <property type="component" value="Unassembled WGS sequence"/>
</dbReference>
<dbReference type="EMBL" id="JBHEZZ010000001">
    <property type="protein sequence ID" value="MFC1400017.1"/>
    <property type="molecule type" value="Genomic_DNA"/>
</dbReference>
<dbReference type="PANTHER" id="PTHR35807">
    <property type="entry name" value="TRANSCRIPTIONAL REGULATOR REDD-RELATED"/>
    <property type="match status" value="1"/>
</dbReference>
<protein>
    <submittedName>
        <fullName evidence="3">BTAD domain-containing putative transcriptional regulator</fullName>
    </submittedName>
</protein>
<dbReference type="InterPro" id="IPR051677">
    <property type="entry name" value="AfsR-DnrI-RedD_regulator"/>
</dbReference>
<dbReference type="SMART" id="SM01043">
    <property type="entry name" value="BTAD"/>
    <property type="match status" value="1"/>
</dbReference>
<dbReference type="RefSeq" id="WP_037594422.1">
    <property type="nucleotide sequence ID" value="NZ_JBHEZZ010000001.1"/>
</dbReference>
<dbReference type="InterPro" id="IPR011990">
    <property type="entry name" value="TPR-like_helical_dom_sf"/>
</dbReference>
<evidence type="ECO:0000313" key="3">
    <source>
        <dbReference type="EMBL" id="MFC1400017.1"/>
    </source>
</evidence>
<comment type="caution">
    <text evidence="3">The sequence shown here is derived from an EMBL/GenBank/DDBJ whole genome shotgun (WGS) entry which is preliminary data.</text>
</comment>
<keyword evidence="1" id="KW-0902">Two-component regulatory system</keyword>
<name>A0ABV6UEY3_9ACTN</name>
<evidence type="ECO:0000313" key="4">
    <source>
        <dbReference type="Proteomes" id="UP001592528"/>
    </source>
</evidence>
<dbReference type="InterPro" id="IPR005158">
    <property type="entry name" value="BTAD"/>
</dbReference>
<evidence type="ECO:0000259" key="2">
    <source>
        <dbReference type="SMART" id="SM01043"/>
    </source>
</evidence>
<dbReference type="Pfam" id="PF03704">
    <property type="entry name" value="BTAD"/>
    <property type="match status" value="1"/>
</dbReference>
<organism evidence="3 4">
    <name type="scientific">Streptacidiphilus cavernicola</name>
    <dbReference type="NCBI Taxonomy" id="3342716"/>
    <lineage>
        <taxon>Bacteria</taxon>
        <taxon>Bacillati</taxon>
        <taxon>Actinomycetota</taxon>
        <taxon>Actinomycetes</taxon>
        <taxon>Kitasatosporales</taxon>
        <taxon>Streptomycetaceae</taxon>
        <taxon>Streptacidiphilus</taxon>
    </lineage>
</organism>